<protein>
    <submittedName>
        <fullName evidence="1">Uncharacterized protein</fullName>
    </submittedName>
</protein>
<comment type="caution">
    <text evidence="1">The sequence shown here is derived from an EMBL/GenBank/DDBJ whole genome shotgun (WGS) entry which is preliminary data.</text>
</comment>
<dbReference type="EMBL" id="JAAGXA010000003">
    <property type="protein sequence ID" value="NEN77705.1"/>
    <property type="molecule type" value="Genomic_DNA"/>
</dbReference>
<evidence type="ECO:0000313" key="2">
    <source>
        <dbReference type="Proteomes" id="UP000468687"/>
    </source>
</evidence>
<sequence>MTTEWDDIWTPATWWGELDTTMQGVRTRLGNLGVSAFGESVRPAATTFVEAWRGYADESVEICAGVAEALTTMAVDVDRTDAEIAQAFEGLDGSVGEAR</sequence>
<dbReference type="RefSeq" id="WP_163771079.1">
    <property type="nucleotide sequence ID" value="NZ_JAAGXA010000003.1"/>
</dbReference>
<evidence type="ECO:0000313" key="1">
    <source>
        <dbReference type="EMBL" id="NEN77705.1"/>
    </source>
</evidence>
<proteinExistence type="predicted"/>
<gene>
    <name evidence="1" type="ORF">G3T38_05380</name>
</gene>
<name>A0A6P0HJ96_9ACTN</name>
<dbReference type="Proteomes" id="UP000468687">
    <property type="component" value="Unassembled WGS sequence"/>
</dbReference>
<keyword evidence="2" id="KW-1185">Reference proteome</keyword>
<organism evidence="1 2">
    <name type="scientific">Nocardioides zeae</name>
    <dbReference type="NCBI Taxonomy" id="1457234"/>
    <lineage>
        <taxon>Bacteria</taxon>
        <taxon>Bacillati</taxon>
        <taxon>Actinomycetota</taxon>
        <taxon>Actinomycetes</taxon>
        <taxon>Propionibacteriales</taxon>
        <taxon>Nocardioidaceae</taxon>
        <taxon>Nocardioides</taxon>
    </lineage>
</organism>
<accession>A0A6P0HJ96</accession>
<dbReference type="AlphaFoldDB" id="A0A6P0HJ96"/>
<reference evidence="1 2" key="1">
    <citation type="journal article" date="2014" name="Int. J. Syst. Evol. Microbiol.">
        <title>Nocardioides zeae sp. nov., isolated from the stem of Zea mays.</title>
        <authorList>
            <person name="Glaeser S.P."/>
            <person name="McInroy J.A."/>
            <person name="Busse H.J."/>
            <person name="Kampfer P."/>
        </authorList>
    </citation>
    <scope>NUCLEOTIDE SEQUENCE [LARGE SCALE GENOMIC DNA]</scope>
    <source>
        <strain evidence="1 2">JCM 30728</strain>
    </source>
</reference>